<dbReference type="GO" id="GO:0032259">
    <property type="term" value="P:methylation"/>
    <property type="evidence" value="ECO:0007669"/>
    <property type="project" value="UniProtKB-KW"/>
</dbReference>
<keyword evidence="1" id="KW-0489">Methyltransferase</keyword>
<sequence>MFNNYLAIVRLGWDDYANVSKAERSVTEEHSILKFFSDLLPHGGKLLDVGCGSGQPITKYFYDKGFNIEGFDISQNQIEKARRNLPGSILSINEMAKYEYPTAYFDALVCLHSLEHTERIHHKEIMKKFYSALKPGGLMLISANTVAFEGLKPLVGEIQMFYSNFDIAETKNLVNWAKFSTIHEKYLNVLNKKHLYIIAKKGGGSVNTTQTVYSAKI</sequence>
<dbReference type="AlphaFoldDB" id="A0A0G0NBJ3"/>
<accession>A0A0G0NBJ3</accession>
<dbReference type="EMBL" id="LBWP01000022">
    <property type="protein sequence ID" value="KKR10161.1"/>
    <property type="molecule type" value="Genomic_DNA"/>
</dbReference>
<protein>
    <submittedName>
        <fullName evidence="1">Ubiquinone/menaquinone biosynthesis methyltransferase UbiE</fullName>
    </submittedName>
</protein>
<dbReference type="Proteomes" id="UP000034246">
    <property type="component" value="Unassembled WGS sequence"/>
</dbReference>
<comment type="caution">
    <text evidence="1">The sequence shown here is derived from an EMBL/GenBank/DDBJ whole genome shotgun (WGS) entry which is preliminary data.</text>
</comment>
<name>A0A0G0NBJ3_9BACT</name>
<dbReference type="STRING" id="1618550.UT39_C0022G0015"/>
<dbReference type="Gene3D" id="3.40.50.150">
    <property type="entry name" value="Vaccinia Virus protein VP39"/>
    <property type="match status" value="1"/>
</dbReference>
<proteinExistence type="predicted"/>
<keyword evidence="1" id="KW-0808">Transferase</keyword>
<dbReference type="CDD" id="cd02440">
    <property type="entry name" value="AdoMet_MTases"/>
    <property type="match status" value="1"/>
</dbReference>
<evidence type="ECO:0000313" key="1">
    <source>
        <dbReference type="EMBL" id="KKR10161.1"/>
    </source>
</evidence>
<organism evidence="1 2">
    <name type="scientific">Candidatus Woesebacteria bacterium GW2011_GWA1_39_21</name>
    <dbReference type="NCBI Taxonomy" id="1618550"/>
    <lineage>
        <taxon>Bacteria</taxon>
        <taxon>Candidatus Woeseibacteriota</taxon>
    </lineage>
</organism>
<dbReference type="GO" id="GO:0008168">
    <property type="term" value="F:methyltransferase activity"/>
    <property type="evidence" value="ECO:0007669"/>
    <property type="project" value="UniProtKB-KW"/>
</dbReference>
<dbReference type="InterPro" id="IPR029063">
    <property type="entry name" value="SAM-dependent_MTases_sf"/>
</dbReference>
<evidence type="ECO:0000313" key="2">
    <source>
        <dbReference type="Proteomes" id="UP000034246"/>
    </source>
</evidence>
<dbReference type="SUPFAM" id="SSF53335">
    <property type="entry name" value="S-adenosyl-L-methionine-dependent methyltransferases"/>
    <property type="match status" value="1"/>
</dbReference>
<dbReference type="PANTHER" id="PTHR43861">
    <property type="entry name" value="TRANS-ACONITATE 2-METHYLTRANSFERASE-RELATED"/>
    <property type="match status" value="1"/>
</dbReference>
<gene>
    <name evidence="1" type="ORF">UT39_C0022G0015</name>
</gene>
<dbReference type="Pfam" id="PF13489">
    <property type="entry name" value="Methyltransf_23"/>
    <property type="match status" value="1"/>
</dbReference>
<keyword evidence="1" id="KW-0830">Ubiquinone</keyword>
<reference evidence="1 2" key="1">
    <citation type="journal article" date="2015" name="Nature">
        <title>rRNA introns, odd ribosomes, and small enigmatic genomes across a large radiation of phyla.</title>
        <authorList>
            <person name="Brown C.T."/>
            <person name="Hug L.A."/>
            <person name="Thomas B.C."/>
            <person name="Sharon I."/>
            <person name="Castelle C.J."/>
            <person name="Singh A."/>
            <person name="Wilkins M.J."/>
            <person name="Williams K.H."/>
            <person name="Banfield J.F."/>
        </authorList>
    </citation>
    <scope>NUCLEOTIDE SEQUENCE [LARGE SCALE GENOMIC DNA]</scope>
</reference>